<proteinExistence type="predicted"/>
<dbReference type="AlphaFoldDB" id="A0A6U1QRL5"/>
<dbReference type="PANTHER" id="PTHR42873:SF1">
    <property type="entry name" value="S-ADENOSYLMETHIONINE-DEPENDENT METHYLTRANSFERASE DOMAIN-CONTAINING PROTEIN"/>
    <property type="match status" value="1"/>
</dbReference>
<evidence type="ECO:0000313" key="2">
    <source>
        <dbReference type="EMBL" id="CAD8936106.1"/>
    </source>
</evidence>
<dbReference type="PANTHER" id="PTHR42873">
    <property type="entry name" value="RIBOSOMAL RNA LARGE SUBUNIT METHYLTRANSFERASE"/>
    <property type="match status" value="1"/>
</dbReference>
<dbReference type="InterPro" id="IPR029063">
    <property type="entry name" value="SAM-dependent_MTases_sf"/>
</dbReference>
<evidence type="ECO:0008006" key="3">
    <source>
        <dbReference type="Google" id="ProtNLM"/>
    </source>
</evidence>
<sequence>MDLCCYHGGFSLNAKLNGMATYCVGVDSSAAAIAICKANAALNKVKVMEQPQDHQRTFNEDDDNKDGAMVFVQDDVSRFLKSCQQRFDVIVLDPPKLAPTVAGLDRAARKYSALNRDALKLVSPHGGLLMTCTCSAAMTQKDGGQYFLKMVQEAAVSAGRSITLLHTSGAASCHTQSPISYPAGAYLAAALFYVSPTTTLQP</sequence>
<organism evidence="1">
    <name type="scientific">Cyclophora tenuis</name>
    <name type="common">Marine diatom</name>
    <dbReference type="NCBI Taxonomy" id="216820"/>
    <lineage>
        <taxon>Eukaryota</taxon>
        <taxon>Sar</taxon>
        <taxon>Stramenopiles</taxon>
        <taxon>Ochrophyta</taxon>
        <taxon>Bacillariophyta</taxon>
        <taxon>Fragilariophyceae</taxon>
        <taxon>Fragilariophycidae</taxon>
        <taxon>Cyclophorales</taxon>
        <taxon>Cyclophoraceae</taxon>
        <taxon>Cyclophora</taxon>
    </lineage>
</organism>
<name>A0A6U1QRL5_CYCTE</name>
<dbReference type="EMBL" id="HBFW01011089">
    <property type="protein sequence ID" value="CAD8936106.1"/>
    <property type="molecule type" value="Transcribed_RNA"/>
</dbReference>
<dbReference type="SUPFAM" id="SSF53335">
    <property type="entry name" value="S-adenosyl-L-methionine-dependent methyltransferases"/>
    <property type="match status" value="1"/>
</dbReference>
<accession>A0A6U1QRL5</accession>
<evidence type="ECO:0000313" key="1">
    <source>
        <dbReference type="EMBL" id="CAD8936105.1"/>
    </source>
</evidence>
<dbReference type="CDD" id="cd02440">
    <property type="entry name" value="AdoMet_MTases"/>
    <property type="match status" value="1"/>
</dbReference>
<gene>
    <name evidence="1" type="ORF">CTEN0397_LOCUS7139</name>
    <name evidence="2" type="ORF">CTEN0397_LOCUS7140</name>
</gene>
<dbReference type="EMBL" id="HBFW01011088">
    <property type="protein sequence ID" value="CAD8936105.1"/>
    <property type="molecule type" value="Transcribed_RNA"/>
</dbReference>
<reference evidence="1" key="1">
    <citation type="submission" date="2021-01" db="EMBL/GenBank/DDBJ databases">
        <authorList>
            <person name="Corre E."/>
            <person name="Pelletier E."/>
            <person name="Niang G."/>
            <person name="Scheremetjew M."/>
            <person name="Finn R."/>
            <person name="Kale V."/>
            <person name="Holt S."/>
            <person name="Cochrane G."/>
            <person name="Meng A."/>
            <person name="Brown T."/>
            <person name="Cohen L."/>
        </authorList>
    </citation>
    <scope>NUCLEOTIDE SEQUENCE</scope>
    <source>
        <strain evidence="1">ECT3854</strain>
    </source>
</reference>
<protein>
    <recommendedName>
        <fullName evidence="3">S-adenosylmethionine-dependent methyltransferase domain-containing protein</fullName>
    </recommendedName>
</protein>
<dbReference type="Gene3D" id="3.40.50.150">
    <property type="entry name" value="Vaccinia Virus protein VP39"/>
    <property type="match status" value="1"/>
</dbReference>